<keyword evidence="1" id="KW-0812">Transmembrane</keyword>
<evidence type="ECO:0000259" key="2">
    <source>
        <dbReference type="Pfam" id="PF26514"/>
    </source>
</evidence>
<feature type="transmembrane region" description="Helical" evidence="1">
    <location>
        <begin position="289"/>
        <end position="312"/>
    </location>
</feature>
<feature type="transmembrane region" description="Helical" evidence="1">
    <location>
        <begin position="318"/>
        <end position="339"/>
    </location>
</feature>
<protein>
    <recommendedName>
        <fullName evidence="2">DUF8173 domain-containing protein</fullName>
    </recommendedName>
</protein>
<evidence type="ECO:0000256" key="1">
    <source>
        <dbReference type="SAM" id="Phobius"/>
    </source>
</evidence>
<sequence>MICVYVKTGIAPVIISYLLYMNKKLLLSGFIAAMIAVPVTLHAADFFPHDRDSKNMQNVFVAGAEAFHNLYVAGGSVTIAQDILGDLFGAGGSVNVAGNTEKDLFAAGGIVNVTRPVGEDARLAGGTVSVDAPIGGDLLLAGGTLILTNSVQVGGDLWAAGGTITFGGNVAGEARIAGGEIFINGTITGPVTIKAERLSFGSQAHVAGPITYRGVNEAVIQSGADVGVIDFEKKEARATGVRDAFKFSLGAFFFAKLLMMIVVALLLIKFFGKKVSGVVASSSEKFWSNLGIGVLGLIATPIISIILMVTVLGAFAGILLLIAFIFFVLIGCTIASLFIGRLIEKLLKMKFDSRLTWKTVLIGIMAGAIIGLIPFVGWIAMFVFYAIGFGAMLRALRGTLEAS</sequence>
<dbReference type="InterPro" id="IPR058486">
    <property type="entry name" value="DUF8173"/>
</dbReference>
<dbReference type="EMBL" id="PFCO01000008">
    <property type="protein sequence ID" value="PIR69347.1"/>
    <property type="molecule type" value="Genomic_DNA"/>
</dbReference>
<keyword evidence="1" id="KW-1133">Transmembrane helix</keyword>
<dbReference type="Pfam" id="PF26514">
    <property type="entry name" value="DUF8173"/>
    <property type="match status" value="1"/>
</dbReference>
<feature type="transmembrane region" description="Helical" evidence="1">
    <location>
        <begin position="360"/>
        <end position="387"/>
    </location>
</feature>
<feature type="domain" description="DUF8173" evidence="2">
    <location>
        <begin position="236"/>
        <end position="395"/>
    </location>
</feature>
<evidence type="ECO:0000313" key="3">
    <source>
        <dbReference type="EMBL" id="PIR69347.1"/>
    </source>
</evidence>
<evidence type="ECO:0000313" key="4">
    <source>
        <dbReference type="Proteomes" id="UP000231503"/>
    </source>
</evidence>
<name>A0A2H0TCT6_9BACT</name>
<accession>A0A2H0TCT6</accession>
<comment type="caution">
    <text evidence="3">The sequence shown here is derived from an EMBL/GenBank/DDBJ whole genome shotgun (WGS) entry which is preliminary data.</text>
</comment>
<feature type="transmembrane region" description="Helical" evidence="1">
    <location>
        <begin position="247"/>
        <end position="268"/>
    </location>
</feature>
<proteinExistence type="predicted"/>
<dbReference type="AlphaFoldDB" id="A0A2H0TCT6"/>
<gene>
    <name evidence="3" type="ORF">COU47_03180</name>
</gene>
<reference evidence="4" key="1">
    <citation type="submission" date="2017-09" db="EMBL/GenBank/DDBJ databases">
        <title>Depth-based differentiation of microbial function through sediment-hosted aquifers and enrichment of novel symbionts in the deep terrestrial subsurface.</title>
        <authorList>
            <person name="Probst A.J."/>
            <person name="Ladd B."/>
            <person name="Jarett J.K."/>
            <person name="Geller-Mcgrath D.E."/>
            <person name="Sieber C.M.K."/>
            <person name="Emerson J.B."/>
            <person name="Anantharaman K."/>
            <person name="Thomas B.C."/>
            <person name="Malmstrom R."/>
            <person name="Stieglmeier M."/>
            <person name="Klingl A."/>
            <person name="Woyke T."/>
            <person name="Ryan C.M."/>
            <person name="Banfield J.F."/>
        </authorList>
    </citation>
    <scope>NUCLEOTIDE SEQUENCE [LARGE SCALE GENOMIC DNA]</scope>
</reference>
<keyword evidence="1" id="KW-0472">Membrane</keyword>
<dbReference type="Proteomes" id="UP000231503">
    <property type="component" value="Unassembled WGS sequence"/>
</dbReference>
<organism evidence="3 4">
    <name type="scientific">Candidatus Niyogibacteria bacterium CG10_big_fil_rev_8_21_14_0_10_46_36</name>
    <dbReference type="NCBI Taxonomy" id="1974726"/>
    <lineage>
        <taxon>Bacteria</taxon>
        <taxon>Candidatus Niyogiibacteriota</taxon>
    </lineage>
</organism>